<keyword evidence="3" id="KW-1185">Reference proteome</keyword>
<dbReference type="Proteomes" id="UP001165780">
    <property type="component" value="Unplaced"/>
</dbReference>
<dbReference type="InterPro" id="IPR026181">
    <property type="entry name" value="TMEM40"/>
</dbReference>
<proteinExistence type="predicted"/>
<dbReference type="CTD" id="55287"/>
<feature type="region of interest" description="Disordered" evidence="1">
    <location>
        <begin position="134"/>
        <end position="155"/>
    </location>
</feature>
<sequence>MAARAPPPPPRGAGCAHRTEIAAPAPPWWRCARAWAGAAAAGGKGPVRGSMVCSRTPATALCMAQTDLHTSRDGELTTFHRHSSNKSCYCGSNQPKHFHPHPTPHVACLRIRQELKSVPSHQVPCVLSPIFRPQGKTMETSGPSSQTQDHSRVPGETEDLDCAVHEEPDLLKDELQLYGGVPGEVVPSGESGLRRRGSDPASGEVEASQLRRLNIKKDDEFFHFVLLCFAIGTLLVCYHYYADWFMSLGVGLLTFASLETVGIYFGLVYRIHSVLHGFIPLLQKLRLMASPHQQHVFRSGFACQEQ</sequence>
<name>A0A9V1EUY5_PANPR</name>
<feature type="transmembrane region" description="Helical" evidence="2">
    <location>
        <begin position="221"/>
        <end position="241"/>
    </location>
</feature>
<keyword evidence="2" id="KW-1133">Transmembrane helix</keyword>
<evidence type="ECO:0000313" key="4">
    <source>
        <dbReference type="RefSeq" id="XP_019289162.1"/>
    </source>
</evidence>
<evidence type="ECO:0000256" key="2">
    <source>
        <dbReference type="SAM" id="Phobius"/>
    </source>
</evidence>
<reference evidence="4" key="1">
    <citation type="submission" date="2025-08" db="UniProtKB">
        <authorList>
            <consortium name="RefSeq"/>
        </authorList>
    </citation>
    <scope>IDENTIFICATION</scope>
    <source>
        <tissue evidence="4">Whole blood</tissue>
    </source>
</reference>
<accession>A0A9V1EUY5</accession>
<dbReference type="AlphaFoldDB" id="A0A9V1EUY5"/>
<dbReference type="PANTHER" id="PTHR16108:SF2">
    <property type="entry name" value="TRANSMEMBRANE PROTEIN 40"/>
    <property type="match status" value="1"/>
</dbReference>
<dbReference type="GeneID" id="109257487"/>
<dbReference type="PANTHER" id="PTHR16108">
    <property type="match status" value="1"/>
</dbReference>
<dbReference type="Pfam" id="PF15817">
    <property type="entry name" value="TMEM40"/>
    <property type="match status" value="1"/>
</dbReference>
<evidence type="ECO:0000313" key="3">
    <source>
        <dbReference type="Proteomes" id="UP001165780"/>
    </source>
</evidence>
<gene>
    <name evidence="4" type="primary">TMEM40</name>
</gene>
<keyword evidence="2 4" id="KW-0812">Transmembrane</keyword>
<keyword evidence="2" id="KW-0472">Membrane</keyword>
<feature type="compositionally biased region" description="Polar residues" evidence="1">
    <location>
        <begin position="137"/>
        <end position="148"/>
    </location>
</feature>
<organism evidence="3 4">
    <name type="scientific">Panthera pardus</name>
    <name type="common">Leopard</name>
    <name type="synonym">Felis pardus</name>
    <dbReference type="NCBI Taxonomy" id="9691"/>
    <lineage>
        <taxon>Eukaryota</taxon>
        <taxon>Metazoa</taxon>
        <taxon>Chordata</taxon>
        <taxon>Craniata</taxon>
        <taxon>Vertebrata</taxon>
        <taxon>Euteleostomi</taxon>
        <taxon>Mammalia</taxon>
        <taxon>Eutheria</taxon>
        <taxon>Laurasiatheria</taxon>
        <taxon>Carnivora</taxon>
        <taxon>Feliformia</taxon>
        <taxon>Felidae</taxon>
        <taxon>Pantherinae</taxon>
        <taxon>Panthera</taxon>
    </lineage>
</organism>
<dbReference type="RefSeq" id="XP_019289162.1">
    <property type="nucleotide sequence ID" value="XM_019433617.2"/>
</dbReference>
<evidence type="ECO:0000256" key="1">
    <source>
        <dbReference type="SAM" id="MobiDB-lite"/>
    </source>
</evidence>
<protein>
    <submittedName>
        <fullName evidence="4">Transmembrane protein 40 isoform X6</fullName>
    </submittedName>
</protein>